<evidence type="ECO:0000313" key="2">
    <source>
        <dbReference type="WBParaSite" id="jg4397"/>
    </source>
</evidence>
<organism evidence="1 2">
    <name type="scientific">Ditylenchus dipsaci</name>
    <dbReference type="NCBI Taxonomy" id="166011"/>
    <lineage>
        <taxon>Eukaryota</taxon>
        <taxon>Metazoa</taxon>
        <taxon>Ecdysozoa</taxon>
        <taxon>Nematoda</taxon>
        <taxon>Chromadorea</taxon>
        <taxon>Rhabditida</taxon>
        <taxon>Tylenchina</taxon>
        <taxon>Tylenchomorpha</taxon>
        <taxon>Sphaerularioidea</taxon>
        <taxon>Anguinidae</taxon>
        <taxon>Anguininae</taxon>
        <taxon>Ditylenchus</taxon>
    </lineage>
</organism>
<reference evidence="2" key="1">
    <citation type="submission" date="2022-11" db="UniProtKB">
        <authorList>
            <consortium name="WormBaseParasite"/>
        </authorList>
    </citation>
    <scope>IDENTIFICATION</scope>
</reference>
<evidence type="ECO:0000313" key="1">
    <source>
        <dbReference type="Proteomes" id="UP000887574"/>
    </source>
</evidence>
<sequence>MQCMADWSFKLLENVLHKTSAAFHKIASEWLLDGAVEVKLPDLLIGCEYLVPKILEIGRNIQHLKRFRGQRSYEYKLEQRTNLIEDETLDKGALWYNIHQRGRLYSIVDQLSTTVSEDVMHELMERQRLLDHMLFVQAHFFMLRGEFTNAVQDAIREASAMDRKRTGFSAIPIPKKQTPSLIAEAA</sequence>
<keyword evidence="1" id="KW-1185">Reference proteome</keyword>
<proteinExistence type="predicted"/>
<dbReference type="Proteomes" id="UP000887574">
    <property type="component" value="Unplaced"/>
</dbReference>
<dbReference type="AlphaFoldDB" id="A0A915E9U6"/>
<name>A0A915E9U6_9BILA</name>
<dbReference type="WBParaSite" id="jg4397">
    <property type="protein sequence ID" value="jg4397"/>
    <property type="gene ID" value="jg4397"/>
</dbReference>
<protein>
    <submittedName>
        <fullName evidence="2">Gamma-tubulin complex component</fullName>
    </submittedName>
</protein>
<accession>A0A915E9U6</accession>